<feature type="transmembrane region" description="Helical" evidence="3">
    <location>
        <begin position="138"/>
        <end position="154"/>
    </location>
</feature>
<dbReference type="EMBL" id="LAZR01032081">
    <property type="protein sequence ID" value="KKL51912.1"/>
    <property type="molecule type" value="Genomic_DNA"/>
</dbReference>
<evidence type="ECO:0000256" key="3">
    <source>
        <dbReference type="SAM" id="Phobius"/>
    </source>
</evidence>
<feature type="transmembrane region" description="Helical" evidence="3">
    <location>
        <begin position="315"/>
        <end position="334"/>
    </location>
</feature>
<dbReference type="InterPro" id="IPR052346">
    <property type="entry name" value="O-mannosyl-transferase_TMTC"/>
</dbReference>
<reference evidence="4" key="1">
    <citation type="journal article" date="2015" name="Nature">
        <title>Complex archaea that bridge the gap between prokaryotes and eukaryotes.</title>
        <authorList>
            <person name="Spang A."/>
            <person name="Saw J.H."/>
            <person name="Jorgensen S.L."/>
            <person name="Zaremba-Niedzwiedzka K."/>
            <person name="Martijn J."/>
            <person name="Lind A.E."/>
            <person name="van Eijk R."/>
            <person name="Schleper C."/>
            <person name="Guy L."/>
            <person name="Ettema T.J."/>
        </authorList>
    </citation>
    <scope>NUCLEOTIDE SEQUENCE</scope>
</reference>
<proteinExistence type="predicted"/>
<dbReference type="PANTHER" id="PTHR44227">
    <property type="match status" value="1"/>
</dbReference>
<feature type="transmembrane region" description="Helical" evidence="3">
    <location>
        <begin position="84"/>
        <end position="103"/>
    </location>
</feature>
<keyword evidence="3" id="KW-0812">Transmembrane</keyword>
<evidence type="ECO:0000313" key="4">
    <source>
        <dbReference type="EMBL" id="KKL51912.1"/>
    </source>
</evidence>
<gene>
    <name evidence="4" type="ORF">LCGC14_2290750</name>
</gene>
<evidence type="ECO:0000256" key="1">
    <source>
        <dbReference type="ARBA" id="ARBA00022737"/>
    </source>
</evidence>
<keyword evidence="1" id="KW-0677">Repeat</keyword>
<sequence>MDTRVSPRPKQHILIFLFFTVLAAAVYFLALDAPLYLDDYYWITYKEESNNIASAFLNIPTFRGITVFSFAVGKALHGPDPAGYRAVNILIHAGAAFLCYMILMRFTKGKTIPAVLGSLVFLLHPLQTQAVTYIVQRMASLSALFTLLALYAHIKARCYWTSGPLPDSKGVPWLILAIGAGFFAVLSKENAALLPAFVALCEWYMSRNDQISAKLMRNRILLRSLPYLLPGIFITIIIYFTPYMMFAPVKSVPDFVVGYSDSGGYAIYENAPENLRLRYLFTQFKVFWIYIRRLFIPTGQMLDYAYPLSAGPTDVTAIIGLIALLSLTALAWVYRHRVAGLTFGLFWILAALSLESSIFPLDSIFEHRMYLPMFGVAAMISWAADQPFAFRRGKTTLAVSVSVLALLAALTMTRNSYWSSPLLFWDDNLHKVPHSRRAWDYRSRAYLMAGPCLKADEVQSSLSKRDPSYMGLILLERCAYAEGRIQDAYYWFRQIDTTGVVSNDIYTVEGKNALANKNYDEAVRWFKKAVIKESRDIEA</sequence>
<keyword evidence="2" id="KW-0802">TPR repeat</keyword>
<evidence type="ECO:0000256" key="2">
    <source>
        <dbReference type="ARBA" id="ARBA00022803"/>
    </source>
</evidence>
<feature type="non-terminal residue" evidence="4">
    <location>
        <position position="539"/>
    </location>
</feature>
<feature type="transmembrane region" description="Helical" evidence="3">
    <location>
        <begin position="174"/>
        <end position="204"/>
    </location>
</feature>
<keyword evidence="3" id="KW-0472">Membrane</keyword>
<feature type="transmembrane region" description="Helical" evidence="3">
    <location>
        <begin position="12"/>
        <end position="31"/>
    </location>
</feature>
<feature type="transmembrane region" description="Helical" evidence="3">
    <location>
        <begin position="225"/>
        <end position="246"/>
    </location>
</feature>
<dbReference type="AlphaFoldDB" id="A0A0F9FLJ8"/>
<keyword evidence="3" id="KW-1133">Transmembrane helix</keyword>
<dbReference type="PANTHER" id="PTHR44227:SF3">
    <property type="entry name" value="PROTEIN O-MANNOSYL-TRANSFERASE TMTC4"/>
    <property type="match status" value="1"/>
</dbReference>
<organism evidence="4">
    <name type="scientific">marine sediment metagenome</name>
    <dbReference type="NCBI Taxonomy" id="412755"/>
    <lineage>
        <taxon>unclassified sequences</taxon>
        <taxon>metagenomes</taxon>
        <taxon>ecological metagenomes</taxon>
    </lineage>
</organism>
<name>A0A0F9FLJ8_9ZZZZ</name>
<feature type="transmembrane region" description="Helical" evidence="3">
    <location>
        <begin position="341"/>
        <end position="361"/>
    </location>
</feature>
<protein>
    <recommendedName>
        <fullName evidence="5">Glycosyltransferase RgtA/B/C/D-like domain-containing protein</fullName>
    </recommendedName>
</protein>
<evidence type="ECO:0008006" key="5">
    <source>
        <dbReference type="Google" id="ProtNLM"/>
    </source>
</evidence>
<comment type="caution">
    <text evidence="4">The sequence shown here is derived from an EMBL/GenBank/DDBJ whole genome shotgun (WGS) entry which is preliminary data.</text>
</comment>
<accession>A0A0F9FLJ8</accession>